<accession>A0A974WKP3</accession>
<dbReference type="AlphaFoldDB" id="A0A974WKP3"/>
<dbReference type="EMBL" id="CP024850">
    <property type="protein sequence ID" value="QSF25317.1"/>
    <property type="molecule type" value="Genomic_DNA"/>
</dbReference>
<organism evidence="4 5">
    <name type="scientific">Candidatus Nasuia deltocephalincola</name>
    <dbReference type="NCBI Taxonomy" id="1160784"/>
    <lineage>
        <taxon>Bacteria</taxon>
        <taxon>Pseudomonadati</taxon>
        <taxon>Pseudomonadota</taxon>
        <taxon>Betaproteobacteria</taxon>
        <taxon>Candidatus Nasuia</taxon>
    </lineage>
</organism>
<name>A0A974WKP3_9PROT</name>
<dbReference type="GO" id="GO:1990904">
    <property type="term" value="C:ribonucleoprotein complex"/>
    <property type="evidence" value="ECO:0007669"/>
    <property type="project" value="UniProtKB-KW"/>
</dbReference>
<dbReference type="GO" id="GO:0003735">
    <property type="term" value="F:structural constituent of ribosome"/>
    <property type="evidence" value="ECO:0007669"/>
    <property type="project" value="InterPro"/>
</dbReference>
<proteinExistence type="inferred from homology"/>
<dbReference type="SUPFAM" id="SSF143034">
    <property type="entry name" value="L35p-like"/>
    <property type="match status" value="1"/>
</dbReference>
<evidence type="ECO:0000256" key="1">
    <source>
        <dbReference type="ARBA" id="ARBA00006598"/>
    </source>
</evidence>
<evidence type="ECO:0000313" key="4">
    <source>
        <dbReference type="EMBL" id="QSF25317.1"/>
    </source>
</evidence>
<comment type="similarity">
    <text evidence="1">Belongs to the bacterial ribosomal protein bL35 family.</text>
</comment>
<sequence length="59" mass="7250">MLKLKLKKSILKRFFYKNNKNIKVFNSNKNHLLTNKSRFSKKNLRGRKIIKNLWILNKF</sequence>
<keyword evidence="5" id="KW-1185">Reference proteome</keyword>
<dbReference type="Pfam" id="PF01632">
    <property type="entry name" value="Ribosomal_L35p"/>
    <property type="match status" value="1"/>
</dbReference>
<dbReference type="GO" id="GO:0005840">
    <property type="term" value="C:ribosome"/>
    <property type="evidence" value="ECO:0007669"/>
    <property type="project" value="UniProtKB-KW"/>
</dbReference>
<gene>
    <name evidence="4" type="ORF">CU086_00575</name>
</gene>
<protein>
    <submittedName>
        <fullName evidence="4">50S ribosomal protein L35</fullName>
    </submittedName>
</protein>
<reference evidence="4" key="1">
    <citation type="submission" date="2017-11" db="EMBL/GenBank/DDBJ databases">
        <authorList>
            <person name="Jian Z."/>
        </authorList>
    </citation>
    <scope>NUCLEOTIDE SEQUENCE</scope>
    <source>
        <strain evidence="4">YC</strain>
    </source>
</reference>
<evidence type="ECO:0000313" key="5">
    <source>
        <dbReference type="Proteomes" id="UP000663075"/>
    </source>
</evidence>
<evidence type="ECO:0000256" key="2">
    <source>
        <dbReference type="ARBA" id="ARBA00022980"/>
    </source>
</evidence>
<dbReference type="InterPro" id="IPR021137">
    <property type="entry name" value="Ribosomal_bL35-like"/>
</dbReference>
<dbReference type="Proteomes" id="UP000663075">
    <property type="component" value="Chromosome"/>
</dbReference>
<dbReference type="GO" id="GO:0006412">
    <property type="term" value="P:translation"/>
    <property type="evidence" value="ECO:0007669"/>
    <property type="project" value="InterPro"/>
</dbReference>
<keyword evidence="2 4" id="KW-0689">Ribosomal protein</keyword>
<dbReference type="InterPro" id="IPR037229">
    <property type="entry name" value="Ribosomal_bL35_sf"/>
</dbReference>
<keyword evidence="3" id="KW-0687">Ribonucleoprotein</keyword>
<evidence type="ECO:0000256" key="3">
    <source>
        <dbReference type="ARBA" id="ARBA00023274"/>
    </source>
</evidence>
<dbReference type="Gene3D" id="4.10.410.60">
    <property type="match status" value="1"/>
</dbReference>